<dbReference type="PANTHER" id="PTHR43028:SF5">
    <property type="entry name" value="3'(2'),5'-BISPHOSPHATE NUCLEOTIDASE 1"/>
    <property type="match status" value="1"/>
</dbReference>
<dbReference type="EC" id="3.1.3.25" evidence="2"/>
<organism evidence="3 4">
    <name type="scientific">Amycolatopsis minnesotensis</name>
    <dbReference type="NCBI Taxonomy" id="337894"/>
    <lineage>
        <taxon>Bacteria</taxon>
        <taxon>Bacillati</taxon>
        <taxon>Actinomycetota</taxon>
        <taxon>Actinomycetes</taxon>
        <taxon>Pseudonocardiales</taxon>
        <taxon>Pseudonocardiaceae</taxon>
        <taxon>Amycolatopsis</taxon>
    </lineage>
</organism>
<comment type="caution">
    <text evidence="3">The sequence shown here is derived from an EMBL/GenBank/DDBJ whole genome shotgun (WGS) entry which is preliminary data.</text>
</comment>
<dbReference type="InterPro" id="IPR020550">
    <property type="entry name" value="Inositol_monophosphatase_CS"/>
</dbReference>
<dbReference type="CDD" id="cd01638">
    <property type="entry name" value="CysQ"/>
    <property type="match status" value="1"/>
</dbReference>
<proteinExistence type="predicted"/>
<evidence type="ECO:0000313" key="4">
    <source>
        <dbReference type="Proteomes" id="UP001501116"/>
    </source>
</evidence>
<reference evidence="4" key="1">
    <citation type="journal article" date="2019" name="Int. J. Syst. Evol. Microbiol.">
        <title>The Global Catalogue of Microorganisms (GCM) 10K type strain sequencing project: providing services to taxonomists for standard genome sequencing and annotation.</title>
        <authorList>
            <consortium name="The Broad Institute Genomics Platform"/>
            <consortium name="The Broad Institute Genome Sequencing Center for Infectious Disease"/>
            <person name="Wu L."/>
            <person name="Ma J."/>
        </authorList>
    </citation>
    <scope>NUCLEOTIDE SEQUENCE [LARGE SCALE GENOMIC DNA]</scope>
    <source>
        <strain evidence="4">JCM 14545</strain>
    </source>
</reference>
<sequence>MDDHELARSLATTAGELLLDLRRGAAGPVGCKLGDEGDRRSHALLAESLRRHRPRDAVRSEEGGKTSDAALLNGRLWIIDPLDGTKEYCDRDRADWAVHVALAERGKLVAGAVALPAHGRTYATDDPVRLAADPPHARYRVAVSRSHRPALVDALAEELDIETVPMGSAGVKVIAVLTGAADAYVHAGGQYEWDSAAPVAVASAAGAHTSRADGSELVYGNASPSIPDLLVCRPAVAETMLAAIGAAARKSGMR</sequence>
<evidence type="ECO:0000313" key="3">
    <source>
        <dbReference type="EMBL" id="GAA1974184.1"/>
    </source>
</evidence>
<comment type="catalytic activity">
    <reaction evidence="1">
        <text>a myo-inositol phosphate + H2O = myo-inositol + phosphate</text>
        <dbReference type="Rhea" id="RHEA:24056"/>
        <dbReference type="ChEBI" id="CHEBI:15377"/>
        <dbReference type="ChEBI" id="CHEBI:17268"/>
        <dbReference type="ChEBI" id="CHEBI:43474"/>
        <dbReference type="ChEBI" id="CHEBI:84139"/>
        <dbReference type="EC" id="3.1.3.25"/>
    </reaction>
</comment>
<dbReference type="Gene3D" id="3.30.540.10">
    <property type="entry name" value="Fructose-1,6-Bisphosphatase, subunit A, domain 1"/>
    <property type="match status" value="1"/>
</dbReference>
<name>A0ABP5D4Y0_9PSEU</name>
<dbReference type="RefSeq" id="WP_344425357.1">
    <property type="nucleotide sequence ID" value="NZ_BAAANN010000025.1"/>
</dbReference>
<dbReference type="PRINTS" id="PR00377">
    <property type="entry name" value="IMPHPHTASES"/>
</dbReference>
<dbReference type="Proteomes" id="UP001501116">
    <property type="component" value="Unassembled WGS sequence"/>
</dbReference>
<protein>
    <recommendedName>
        <fullName evidence="2">inositol-phosphate phosphatase</fullName>
        <ecNumber evidence="2">3.1.3.25</ecNumber>
    </recommendedName>
</protein>
<dbReference type="PANTHER" id="PTHR43028">
    <property type="entry name" value="3'(2'),5'-BISPHOSPHATE NUCLEOTIDASE 1"/>
    <property type="match status" value="1"/>
</dbReference>
<evidence type="ECO:0000256" key="1">
    <source>
        <dbReference type="ARBA" id="ARBA00001033"/>
    </source>
</evidence>
<dbReference type="InterPro" id="IPR000760">
    <property type="entry name" value="Inositol_monophosphatase-like"/>
</dbReference>
<dbReference type="EMBL" id="BAAANN010000025">
    <property type="protein sequence ID" value="GAA1974184.1"/>
    <property type="molecule type" value="Genomic_DNA"/>
</dbReference>
<keyword evidence="4" id="KW-1185">Reference proteome</keyword>
<accession>A0ABP5D4Y0</accession>
<dbReference type="PROSITE" id="PS00630">
    <property type="entry name" value="IMP_2"/>
    <property type="match status" value="1"/>
</dbReference>
<dbReference type="Gene3D" id="3.40.190.80">
    <property type="match status" value="1"/>
</dbReference>
<dbReference type="SUPFAM" id="SSF56655">
    <property type="entry name" value="Carbohydrate phosphatase"/>
    <property type="match status" value="1"/>
</dbReference>
<gene>
    <name evidence="3" type="ORF">GCM10009754_56570</name>
</gene>
<evidence type="ECO:0000256" key="2">
    <source>
        <dbReference type="ARBA" id="ARBA00013106"/>
    </source>
</evidence>
<dbReference type="Pfam" id="PF00459">
    <property type="entry name" value="Inositol_P"/>
    <property type="match status" value="1"/>
</dbReference>
<dbReference type="InterPro" id="IPR050725">
    <property type="entry name" value="CysQ/Inositol_MonoPase"/>
</dbReference>